<evidence type="ECO:0000256" key="6">
    <source>
        <dbReference type="ARBA" id="ARBA00022562"/>
    </source>
</evidence>
<evidence type="ECO:0000256" key="10">
    <source>
        <dbReference type="ARBA" id="ARBA00023159"/>
    </source>
</evidence>
<evidence type="ECO:0000259" key="14">
    <source>
        <dbReference type="Pfam" id="PF00508"/>
    </source>
</evidence>
<keyword evidence="9 12" id="KW-0238">DNA-binding</keyword>
<comment type="PTM">
    <text evidence="12">Phosphorylated.</text>
</comment>
<feature type="domain" description="Papillomavirus E2 N-terminal" evidence="14">
    <location>
        <begin position="7"/>
        <end position="201"/>
    </location>
</feature>
<dbReference type="Pfam" id="PF00511">
    <property type="entry name" value="PPV_E2_C"/>
    <property type="match status" value="1"/>
</dbReference>
<dbReference type="GO" id="GO:0006351">
    <property type="term" value="P:DNA-templated transcription"/>
    <property type="evidence" value="ECO:0007669"/>
    <property type="project" value="UniProtKB-UniRule"/>
</dbReference>
<dbReference type="InterPro" id="IPR042503">
    <property type="entry name" value="Regulatory_protein_E2_N_1"/>
</dbReference>
<proteinExistence type="inferred from homology"/>
<feature type="compositionally biased region" description="Basic and acidic residues" evidence="13">
    <location>
        <begin position="207"/>
        <end position="231"/>
    </location>
</feature>
<dbReference type="InterPro" id="IPR035975">
    <property type="entry name" value="E2/EBNA1_C_sf"/>
</dbReference>
<organism evidence="16">
    <name type="scientific">Gammapapillomavirus 15</name>
    <dbReference type="NCBI Taxonomy" id="1513260"/>
    <lineage>
        <taxon>Viruses</taxon>
        <taxon>Monodnaviria</taxon>
        <taxon>Shotokuvirae</taxon>
        <taxon>Cossaviricota</taxon>
        <taxon>Papovaviricetes</taxon>
        <taxon>Zurhausenvirales</taxon>
        <taxon>Papillomaviridae</taxon>
        <taxon>Firstpapillomavirinae</taxon>
        <taxon>Gammapapillomavirus</taxon>
    </lineage>
</organism>
<keyword evidence="8 12" id="KW-0805">Transcription regulation</keyword>
<comment type="PTM">
    <text evidence="12">Sumoylation plays a regulatory role in E2 transcriptional activity.</text>
</comment>
<comment type="function">
    <text evidence="12">Plays a role in the initiation of viral DNA replication. A dimer of E2 interacts with a dimer of E1 in order to improve specificity of E1 DNA binding activity. Once the complex recognizes and binds DNA at specific sites, the E2 dimer is removed from DNA. E2 also regulates viral transcription through binding to the E2RE response element (5'-ACCNNNNNNGGT-3') present in multiple copies in the regulatory regions of the viral genome. Activates or represses transcription depending on E2RE's position with regards to proximal promoter elements including the TATA-box. Repression occurs by sterically hindering the assembly of the transcription initiation complex.</text>
</comment>
<dbReference type="GO" id="GO:0039693">
    <property type="term" value="P:viral DNA genome replication"/>
    <property type="evidence" value="ECO:0007669"/>
    <property type="project" value="UniProtKB-UniRule"/>
</dbReference>
<dbReference type="HAMAP" id="MF_04001">
    <property type="entry name" value="PPV_E2"/>
    <property type="match status" value="1"/>
</dbReference>
<feature type="region of interest" description="Disordered" evidence="13">
    <location>
        <begin position="200"/>
        <end position="309"/>
    </location>
</feature>
<accession>A0A2D2ALT3</accession>
<feature type="region of interest" description="DNA-binding domain" evidence="12">
    <location>
        <begin position="322"/>
        <end position="404"/>
    </location>
</feature>
<evidence type="ECO:0000256" key="2">
    <source>
        <dbReference type="ARBA" id="ARBA00007794"/>
    </source>
</evidence>
<dbReference type="Pfam" id="PF00508">
    <property type="entry name" value="PPV_E2_N"/>
    <property type="match status" value="1"/>
</dbReference>
<dbReference type="InterPro" id="IPR033668">
    <property type="entry name" value="Reg_prot_E2"/>
</dbReference>
<evidence type="ECO:0000256" key="4">
    <source>
        <dbReference type="ARBA" id="ARBA00022518"/>
    </source>
</evidence>
<evidence type="ECO:0000259" key="15">
    <source>
        <dbReference type="Pfam" id="PF00511"/>
    </source>
</evidence>
<feature type="compositionally biased region" description="Low complexity" evidence="13">
    <location>
        <begin position="244"/>
        <end position="254"/>
    </location>
</feature>
<keyword evidence="4 12" id="KW-0244">Early protein</keyword>
<dbReference type="GO" id="GO:0003700">
    <property type="term" value="F:DNA-binding transcription factor activity"/>
    <property type="evidence" value="ECO:0007669"/>
    <property type="project" value="UniProtKB-UniRule"/>
</dbReference>
<dbReference type="InterPro" id="IPR012677">
    <property type="entry name" value="Nucleotide-bd_a/b_plait_sf"/>
</dbReference>
<evidence type="ECO:0000256" key="13">
    <source>
        <dbReference type="SAM" id="MobiDB-lite"/>
    </source>
</evidence>
<evidence type="ECO:0000256" key="5">
    <source>
        <dbReference type="ARBA" id="ARBA00022553"/>
    </source>
</evidence>
<evidence type="ECO:0000256" key="7">
    <source>
        <dbReference type="ARBA" id="ARBA00022705"/>
    </source>
</evidence>
<dbReference type="InterPro" id="IPR000427">
    <property type="entry name" value="Papillomavirus_E2_C"/>
</dbReference>
<comment type="similarity">
    <text evidence="2">Belongs to the papillomaviridae E8^E2C protein family.</text>
</comment>
<name>A0A2D2ALT3_9PAPI</name>
<dbReference type="SUPFAM" id="SSF51332">
    <property type="entry name" value="E2 regulatory, transactivation domain"/>
    <property type="match status" value="1"/>
</dbReference>
<dbReference type="Proteomes" id="UP000289753">
    <property type="component" value="Segment"/>
</dbReference>
<keyword evidence="10 12" id="KW-0010">Activator</keyword>
<keyword evidence="12" id="KW-1017">Isopeptide bond</keyword>
<feature type="compositionally biased region" description="Basic and acidic residues" evidence="13">
    <location>
        <begin position="268"/>
        <end position="277"/>
    </location>
</feature>
<comment type="similarity">
    <text evidence="12">Belongs to the papillomaviridae E2 protein family.</text>
</comment>
<dbReference type="Gene3D" id="1.10.287.30">
    <property type="entry name" value="E2 (early) protein, N terminal domain, subdomain 1"/>
    <property type="match status" value="1"/>
</dbReference>
<keyword evidence="12" id="KW-0832">Ubl conjugation</keyword>
<dbReference type="Gene3D" id="3.30.70.330">
    <property type="match status" value="1"/>
</dbReference>
<keyword evidence="6 12" id="KW-1048">Host nucleus</keyword>
<dbReference type="GO" id="GO:0003677">
    <property type="term" value="F:DNA binding"/>
    <property type="evidence" value="ECO:0007669"/>
    <property type="project" value="UniProtKB-UniRule"/>
</dbReference>
<dbReference type="InterPro" id="IPR001866">
    <property type="entry name" value="PPV_E2_N"/>
</dbReference>
<keyword evidence="7 12" id="KW-0235">DNA replication</keyword>
<feature type="domain" description="Papillomavirus E2 C-terminal" evidence="15">
    <location>
        <begin position="324"/>
        <end position="400"/>
    </location>
</feature>
<keyword evidence="3 12" id="KW-0678">Repressor</keyword>
<dbReference type="Gene3D" id="2.170.200.10">
    <property type="entry name" value="Papillomavirus E2 early protein domain"/>
    <property type="match status" value="1"/>
</dbReference>
<protein>
    <recommendedName>
        <fullName evidence="12">Regulatory protein E2</fullName>
    </recommendedName>
</protein>
<evidence type="ECO:0000256" key="8">
    <source>
        <dbReference type="ARBA" id="ARBA00023015"/>
    </source>
</evidence>
<keyword evidence="11 12" id="KW-0804">Transcription</keyword>
<comment type="subunit">
    <text evidence="12">Binds DNA as homodimer. Interacts with protein E1; this interaction greatly increases E1 DNA-binding activity. Interacts with protein L1; this interaction enhances E2-dependent replication and transcription activation. Interacts with protein L2; this interaction inhibits E2 transcriptional activity but not DNA replication function E2. Interacts with protein E7; this interaction inhibits E7 oncogenic activity. Interacts with host TAF1; this interaction modulates E2-dependent transcriptional regulation. Interacts with host BRD4; this interaction mediates E2 transcriptional activation function. Additionally, the interaction with host BRD4 on mitotic chromosomes mediates tethering of the viral genome. Interacts with host TOPBP1; this interaction is required for optimal viral DNA replication.</text>
</comment>
<dbReference type="InterPro" id="IPR036050">
    <property type="entry name" value="Regulatory_protein_E2_N"/>
</dbReference>
<gene>
    <name evidence="12 16" type="primary">E2</name>
</gene>
<dbReference type="GO" id="GO:0000166">
    <property type="term" value="F:nucleotide binding"/>
    <property type="evidence" value="ECO:0007669"/>
    <property type="project" value="UniProtKB-UniRule"/>
</dbReference>
<feature type="cross-link" description="Glycyl lysine isopeptide (Lys-Gly) (interchain with G-Cter in SUMO)" evidence="12">
    <location>
        <position position="329"/>
    </location>
</feature>
<dbReference type="GO" id="GO:0006275">
    <property type="term" value="P:regulation of DNA replication"/>
    <property type="evidence" value="ECO:0007669"/>
    <property type="project" value="UniProtKB-UniRule"/>
</dbReference>
<keyword evidence="5 12" id="KW-0597">Phosphoprotein</keyword>
<dbReference type="SUPFAM" id="SSF54957">
    <property type="entry name" value="Viral DNA-binding domain"/>
    <property type="match status" value="1"/>
</dbReference>
<comment type="caution">
    <text evidence="12">Lacks conserved residue(s) required for the propagation of feature annotation.</text>
</comment>
<evidence type="ECO:0000256" key="3">
    <source>
        <dbReference type="ARBA" id="ARBA00022491"/>
    </source>
</evidence>
<evidence type="ECO:0000256" key="1">
    <source>
        <dbReference type="ARBA" id="ARBA00004147"/>
    </source>
</evidence>
<reference evidence="16" key="1">
    <citation type="journal article" date="2018" name="MSphere">
        <title>Metagenomic Discovery of 83 New Human Papillomavirus Types in Patients with Immunodeficiency.</title>
        <authorList>
            <person name="Pastrana D.V."/>
            <person name="Peretti A."/>
            <person name="Welch N.L."/>
            <person name="Borgogna C."/>
            <person name="Olivero C."/>
            <person name="Badolato R."/>
            <person name="Notarangelo L.D."/>
            <person name="Gariglio M."/>
            <person name="FitzGerald P.C."/>
            <person name="McIntosh C.E."/>
            <person name="Reeves J."/>
            <person name="Starrett G.J."/>
            <person name="Bliskovsky V."/>
            <person name="Velez D."/>
            <person name="Brownell I."/>
            <person name="Yarchoan R."/>
            <person name="Wyvill K.M."/>
            <person name="Uldrick T.S."/>
            <person name="Maldarelli F."/>
            <person name="Lisco A."/>
            <person name="Sereti I."/>
            <person name="Gonzalez C.M."/>
            <person name="Androphy E.J."/>
            <person name="McBride A.A."/>
            <person name="Van Doorslaer K."/>
            <person name="Garcia F."/>
            <person name="Dvoretzky I."/>
            <person name="Liu J.S."/>
            <person name="Han J."/>
            <person name="Murphy P.M."/>
            <person name="McDermott D.H."/>
            <person name="Buck C.B."/>
        </authorList>
    </citation>
    <scope>NUCLEOTIDE SEQUENCE</scope>
    <source>
        <strain evidence="16">Gamma15_w20c10a</strain>
    </source>
</reference>
<dbReference type="InterPro" id="IPR042504">
    <property type="entry name" value="Regulatory_protein_E2_N_2"/>
</dbReference>
<evidence type="ECO:0000313" key="16">
    <source>
        <dbReference type="EMBL" id="ATQ38424.1"/>
    </source>
</evidence>
<evidence type="ECO:0000256" key="11">
    <source>
        <dbReference type="ARBA" id="ARBA00023163"/>
    </source>
</evidence>
<sequence>MNQADFTARYESLQDQILNLYEASAMDIESQIQHWELTRKLQVLMYYCKKEGYKNLGLQILPTTQISEYNAKLAIQMVILLKSLSKSEYGNESWSLTDTSAEIVLTPPKNTFKKGGFQVEVMYDGNPDNVNVYTQWDYIYYQDENERWHKVPGEVDYNGLLYTDIAGDKNYFLLFHEDADRYSVTGQWVVSYKHTTITSIVTSSSRHSGDSEKSQPRLRNTRESSPEEGPSRGRQSPRNIEEVSTTTTTSPPASGRRRRRGGGGGGESQRREQREYSPGESPGAKRQRGPTAPSPEEVGRRHQSIPRHGLDRLRRLQEEARDPPLICVKGSANNLKCWRYRCNDRFGYLFYKISSVFKWIGDDECINNSRMLITFKSIEQRTQFLQAVRLPRGSTYVYGALDAL</sequence>
<comment type="subcellular location">
    <subcellularLocation>
        <location evidence="1 12">Host nucleus</location>
    </subcellularLocation>
</comment>
<dbReference type="EMBL" id="MF588726">
    <property type="protein sequence ID" value="ATQ38424.1"/>
    <property type="molecule type" value="Genomic_DNA"/>
</dbReference>
<evidence type="ECO:0000256" key="12">
    <source>
        <dbReference type="HAMAP-Rule" id="MF_04001"/>
    </source>
</evidence>
<dbReference type="GO" id="GO:0006260">
    <property type="term" value="P:DNA replication"/>
    <property type="evidence" value="ECO:0007669"/>
    <property type="project" value="UniProtKB-KW"/>
</dbReference>
<evidence type="ECO:0000256" key="9">
    <source>
        <dbReference type="ARBA" id="ARBA00023125"/>
    </source>
</evidence>
<dbReference type="GO" id="GO:0042025">
    <property type="term" value="C:host cell nucleus"/>
    <property type="evidence" value="ECO:0007669"/>
    <property type="project" value="UniProtKB-SubCell"/>
</dbReference>